<reference evidence="7 8" key="2">
    <citation type="journal article" date="2013" name="PLoS ONE">
        <title>Whole genome mapping and re-organization of the nuclear and mitochondrial genomes of Babesia microti isolates.</title>
        <authorList>
            <person name="Cornillot E."/>
            <person name="Dassouli A."/>
            <person name="Garg A."/>
            <person name="Pachikara N."/>
            <person name="Randazzo S."/>
            <person name="Depoix D."/>
            <person name="Carcy B."/>
            <person name="Delbecq S."/>
            <person name="Frutos R."/>
            <person name="Silva J.C."/>
            <person name="Sutton R."/>
            <person name="Krause P.J."/>
            <person name="Mamoun C.B."/>
        </authorList>
    </citation>
    <scope>NUCLEOTIDE SEQUENCE [LARGE SCALE GENOMIC DNA]</scope>
    <source>
        <strain evidence="7 8">RI</strain>
    </source>
</reference>
<dbReference type="Gene3D" id="3.30.420.60">
    <property type="entry name" value="eRF1 domain 2"/>
    <property type="match status" value="1"/>
</dbReference>
<sequence>MRILYFGRTKGNGAELKVKLEDPDDCWCIYNILAIGDTITCFTSRKVDVMGNDCKCKGKIIKKFNITLSIEKFEFNTYDESISISGRNTRELEFIKIGQYHTVELNDNSIITLKKNVWNRTTDDLFKRAKDKSNETIRAVLLIGEGIAIFYKLTKFITKEIFKVKRTTPKRYNNVANLRYDKSIESFYLTVAKTLNQHLNVDKKYNVTIAGPGFIKNSFTNYISDNAIKLGFTQLHKVLPSFTVQSVSLVGRSALNEIPDLTPDISVLYELKKRMGMGTDTFLIGQNMIKQHMDSGAIEHLLVTDGILRCQSVENRKDMLSIIDKIKNHGGKVTIVSDNHHSSDELIRLSGIAALTRYSIS</sequence>
<proteinExistence type="inferred from homology"/>
<comment type="subcellular location">
    <subcellularLocation>
        <location evidence="2">Cytoplasm</location>
    </subcellularLocation>
</comment>
<dbReference type="GO" id="GO:0070481">
    <property type="term" value="P:nuclear-transcribed mRNA catabolic process, non-stop decay"/>
    <property type="evidence" value="ECO:0007669"/>
    <property type="project" value="InterPro"/>
</dbReference>
<dbReference type="VEuPathDB" id="PiroplasmaDB:BMR1_03g02310"/>
<dbReference type="SUPFAM" id="SSF55315">
    <property type="entry name" value="L30e-like"/>
    <property type="match status" value="1"/>
</dbReference>
<dbReference type="InterPro" id="IPR038069">
    <property type="entry name" value="Pelota/DOM34_N"/>
</dbReference>
<dbReference type="Gene3D" id="3.30.1330.30">
    <property type="match status" value="1"/>
</dbReference>
<keyword evidence="8" id="KW-1185">Reference proteome</keyword>
<dbReference type="InterPro" id="IPR005142">
    <property type="entry name" value="eRF1_3"/>
</dbReference>
<dbReference type="AlphaFoldDB" id="A0A1R4ABX7"/>
<dbReference type="GO" id="GO:0032790">
    <property type="term" value="P:ribosome disassembly"/>
    <property type="evidence" value="ECO:0007669"/>
    <property type="project" value="TreeGrafter"/>
</dbReference>
<dbReference type="SUPFAM" id="SSF53137">
    <property type="entry name" value="Translational machinery components"/>
    <property type="match status" value="1"/>
</dbReference>
<evidence type="ECO:0000256" key="5">
    <source>
        <dbReference type="ARBA" id="ARBA00022723"/>
    </source>
</evidence>
<dbReference type="InterPro" id="IPR058547">
    <property type="entry name" value="Pelota_N"/>
</dbReference>
<reference evidence="7 8" key="3">
    <citation type="journal article" date="2016" name="Sci. Rep.">
        <title>Genome-wide diversity and gene expression profiling of Babesia microti isolates identify polymorphic genes that mediate host-pathogen interactions.</title>
        <authorList>
            <person name="Silva J.C."/>
            <person name="Cornillot E."/>
            <person name="McCracken C."/>
            <person name="Usmani-Brown S."/>
            <person name="Dwivedi A."/>
            <person name="Ifeonu O.O."/>
            <person name="Crabtree J."/>
            <person name="Gotia H.T."/>
            <person name="Virji A.Z."/>
            <person name="Reynes C."/>
            <person name="Colinge J."/>
            <person name="Kumar V."/>
            <person name="Lawres L."/>
            <person name="Pazzi J.E."/>
            <person name="Pablo J.V."/>
            <person name="Hung C."/>
            <person name="Brancato J."/>
            <person name="Kumari P."/>
            <person name="Orvis J."/>
            <person name="Tretina K."/>
            <person name="Chibucos M."/>
            <person name="Ott S."/>
            <person name="Sadzewicz L."/>
            <person name="Sengamalay N."/>
            <person name="Shetty A.C."/>
            <person name="Su Q."/>
            <person name="Tallon L."/>
            <person name="Fraser C.M."/>
            <person name="Frutos R."/>
            <person name="Molina D.M."/>
            <person name="Krause P.J."/>
            <person name="Ben Mamoun C."/>
        </authorList>
    </citation>
    <scope>NUCLEOTIDE SEQUENCE [LARGE SCALE GENOMIC DNA]</scope>
    <source>
        <strain evidence="7 8">RI</strain>
    </source>
</reference>
<dbReference type="PANTHER" id="PTHR10853">
    <property type="entry name" value="PELOTA"/>
    <property type="match status" value="1"/>
</dbReference>
<accession>A0A1R4ABX7</accession>
<dbReference type="InterPro" id="IPR042226">
    <property type="entry name" value="eFR1_2_sf"/>
</dbReference>
<gene>
    <name evidence="7" type="ORF">BMR1_03g02310</name>
</gene>
<dbReference type="GO" id="GO:0070966">
    <property type="term" value="P:nuclear-transcribed mRNA catabolic process, no-go decay"/>
    <property type="evidence" value="ECO:0007669"/>
    <property type="project" value="InterPro"/>
</dbReference>
<dbReference type="SUPFAM" id="SSF159065">
    <property type="entry name" value="Dom34/Pelota N-terminal domain-like"/>
    <property type="match status" value="1"/>
</dbReference>
<evidence type="ECO:0000313" key="8">
    <source>
        <dbReference type="Proteomes" id="UP000002899"/>
    </source>
</evidence>
<reference evidence="7 8" key="1">
    <citation type="journal article" date="2012" name="Nucleic Acids Res.">
        <title>Sequencing of the smallest Apicomplexan genome from the human pathogen Babesia microti.</title>
        <authorList>
            <person name="Cornillot E."/>
            <person name="Hadj-Kaddour K."/>
            <person name="Dassouli A."/>
            <person name="Noel B."/>
            <person name="Ranwez V."/>
            <person name="Vacherie B."/>
            <person name="Augagneur Y."/>
            <person name="Bres V."/>
            <person name="Duclos A."/>
            <person name="Randazzo S."/>
            <person name="Carcy B."/>
            <person name="Debierre-Grockiego F."/>
            <person name="Delbecq S."/>
            <person name="Moubri-Menage K."/>
            <person name="Shams-Eldin H."/>
            <person name="Usmani-Brown S."/>
            <person name="Bringaud F."/>
            <person name="Wincker P."/>
            <person name="Vivares C.P."/>
            <person name="Schwarz R.T."/>
            <person name="Schetters T.P."/>
            <person name="Krause P.J."/>
            <person name="Gorenflot A."/>
            <person name="Berry V."/>
            <person name="Barbe V."/>
            <person name="Ben Mamoun C."/>
        </authorList>
    </citation>
    <scope>NUCLEOTIDE SEQUENCE [LARGE SCALE GENOMIC DNA]</scope>
    <source>
        <strain evidence="7 8">RI</strain>
    </source>
</reference>
<dbReference type="Proteomes" id="UP000002899">
    <property type="component" value="Chromosome III"/>
</dbReference>
<comment type="cofactor">
    <cofactor evidence="1">
        <name>a divalent metal cation</name>
        <dbReference type="ChEBI" id="CHEBI:60240"/>
    </cofactor>
</comment>
<dbReference type="EC" id="3.1.-.-" evidence="7"/>
<dbReference type="InterPro" id="IPR005140">
    <property type="entry name" value="eRF1_Pelota-like_N"/>
</dbReference>
<dbReference type="GeneID" id="24425104"/>
<feature type="domain" description="eRF1/Pelota-like N-terminal" evidence="6">
    <location>
        <begin position="1"/>
        <end position="131"/>
    </location>
</feature>
<dbReference type="EMBL" id="LN871598">
    <property type="protein sequence ID" value="SJK86444.1"/>
    <property type="molecule type" value="Genomic_DNA"/>
</dbReference>
<evidence type="ECO:0000256" key="2">
    <source>
        <dbReference type="ARBA" id="ARBA00004496"/>
    </source>
</evidence>
<evidence type="ECO:0000313" key="7">
    <source>
        <dbReference type="EMBL" id="SJK86444.1"/>
    </source>
</evidence>
<keyword evidence="4" id="KW-0963">Cytoplasm</keyword>
<dbReference type="OrthoDB" id="10249111at2759"/>
<evidence type="ECO:0000256" key="4">
    <source>
        <dbReference type="ARBA" id="ARBA00022490"/>
    </source>
</evidence>
<dbReference type="Pfam" id="PF03465">
    <property type="entry name" value="eRF1_3"/>
    <property type="match status" value="1"/>
</dbReference>
<dbReference type="RefSeq" id="XP_021338601.1">
    <property type="nucleotide sequence ID" value="XM_021482036.1"/>
</dbReference>
<dbReference type="InterPro" id="IPR004405">
    <property type="entry name" value="TF_pelota"/>
</dbReference>
<dbReference type="Pfam" id="PF26356">
    <property type="entry name" value="Pelota_N"/>
    <property type="match status" value="1"/>
</dbReference>
<dbReference type="PANTHER" id="PTHR10853:SF0">
    <property type="entry name" value="PROTEIN PELOTA HOMOLOG"/>
    <property type="match status" value="1"/>
</dbReference>
<dbReference type="KEGG" id="bmic:BMR1_03g02310"/>
<dbReference type="InterPro" id="IPR029064">
    <property type="entry name" value="Ribosomal_eL30-like_sf"/>
</dbReference>
<dbReference type="GO" id="GO:0005737">
    <property type="term" value="C:cytoplasm"/>
    <property type="evidence" value="ECO:0007669"/>
    <property type="project" value="UniProtKB-SubCell"/>
</dbReference>
<dbReference type="GO" id="GO:0070651">
    <property type="term" value="P:nonfunctional rRNA decay"/>
    <property type="evidence" value="ECO:0007669"/>
    <property type="project" value="TreeGrafter"/>
</dbReference>
<keyword evidence="7" id="KW-0378">Hydrolase</keyword>
<dbReference type="SMART" id="SM01194">
    <property type="entry name" value="eRF1_1"/>
    <property type="match status" value="1"/>
</dbReference>
<evidence type="ECO:0000256" key="1">
    <source>
        <dbReference type="ARBA" id="ARBA00001968"/>
    </source>
</evidence>
<name>A0A1R4ABX7_BABMR</name>
<dbReference type="GO" id="GO:0016787">
    <property type="term" value="F:hydrolase activity"/>
    <property type="evidence" value="ECO:0007669"/>
    <property type="project" value="UniProtKB-KW"/>
</dbReference>
<organism evidence="7 8">
    <name type="scientific">Babesia microti (strain RI)</name>
    <dbReference type="NCBI Taxonomy" id="1133968"/>
    <lineage>
        <taxon>Eukaryota</taxon>
        <taxon>Sar</taxon>
        <taxon>Alveolata</taxon>
        <taxon>Apicomplexa</taxon>
        <taxon>Aconoidasida</taxon>
        <taxon>Piroplasmida</taxon>
        <taxon>Babesiidae</taxon>
        <taxon>Babesia</taxon>
    </lineage>
</organism>
<comment type="similarity">
    <text evidence="3">Belongs to the eukaryotic release factor 1 family. Pelota subfamily.</text>
</comment>
<evidence type="ECO:0000259" key="6">
    <source>
        <dbReference type="SMART" id="SM01194"/>
    </source>
</evidence>
<evidence type="ECO:0000256" key="3">
    <source>
        <dbReference type="ARBA" id="ARBA00009504"/>
    </source>
</evidence>
<protein>
    <submittedName>
        <fullName evidence="7">Protein pelota homolog</fullName>
        <ecNumber evidence="7">3.1.-.-</ecNumber>
    </submittedName>
</protein>
<dbReference type="GO" id="GO:0046872">
    <property type="term" value="F:metal ion binding"/>
    <property type="evidence" value="ECO:0007669"/>
    <property type="project" value="UniProtKB-KW"/>
</dbReference>
<keyword evidence="5" id="KW-0479">Metal-binding</keyword>
<dbReference type="Gene3D" id="2.30.30.870">
    <property type="entry name" value="Pelota, domain A"/>
    <property type="match status" value="1"/>
</dbReference>
<dbReference type="GO" id="GO:0071025">
    <property type="term" value="P:RNA surveillance"/>
    <property type="evidence" value="ECO:0007669"/>
    <property type="project" value="InterPro"/>
</dbReference>